<evidence type="ECO:0000256" key="9">
    <source>
        <dbReference type="ARBA" id="ARBA00047783"/>
    </source>
</evidence>
<keyword evidence="5 10" id="KW-0949">S-adenosyl-L-methionine</keyword>
<evidence type="ECO:0000256" key="4">
    <source>
        <dbReference type="ARBA" id="ARBA00022679"/>
    </source>
</evidence>
<dbReference type="InterPro" id="IPR029063">
    <property type="entry name" value="SAM-dependent_MTases_sf"/>
</dbReference>
<dbReference type="PROSITE" id="PS51684">
    <property type="entry name" value="SAM_MT_TRM5_TYW2"/>
    <property type="match status" value="1"/>
</dbReference>
<evidence type="ECO:0000256" key="7">
    <source>
        <dbReference type="ARBA" id="ARBA00023128"/>
    </source>
</evidence>
<dbReference type="FunFam" id="3.30.300.110:FF:000001">
    <property type="entry name" value="tRNA (guanine(37)-N1)-methyltransferase"/>
    <property type="match status" value="1"/>
</dbReference>
<dbReference type="PANTHER" id="PTHR23245">
    <property type="entry name" value="TRNA METHYLTRANSFERASE"/>
    <property type="match status" value="1"/>
</dbReference>
<dbReference type="VEuPathDB" id="GiardiaDB:QR46_3825"/>
<keyword evidence="2 10" id="KW-0963">Cytoplasm</keyword>
<dbReference type="EMBL" id="AHGT01000047">
    <property type="protein sequence ID" value="ESU36429.1"/>
    <property type="molecule type" value="Genomic_DNA"/>
</dbReference>
<name>V6TCJ7_GIAIN</name>
<dbReference type="Gene3D" id="3.40.50.150">
    <property type="entry name" value="Vaccinia Virus protein VP39"/>
    <property type="match status" value="1"/>
</dbReference>
<accession>V6TCJ7</accession>
<evidence type="ECO:0000256" key="6">
    <source>
        <dbReference type="ARBA" id="ARBA00022694"/>
    </source>
</evidence>
<dbReference type="GO" id="GO:0052906">
    <property type="term" value="F:tRNA (guanine(37)-N1)-methyltransferase activity"/>
    <property type="evidence" value="ECO:0007669"/>
    <property type="project" value="UniProtKB-UniRule"/>
</dbReference>
<dbReference type="Proteomes" id="UP000018320">
    <property type="component" value="Unassembled WGS sequence"/>
</dbReference>
<dbReference type="InterPro" id="IPR030382">
    <property type="entry name" value="MeTrfase_TRM5/TYW2"/>
</dbReference>
<dbReference type="Gene3D" id="3.30.300.110">
    <property type="entry name" value="Met-10+ protein-like domains"/>
    <property type="match status" value="1"/>
</dbReference>
<evidence type="ECO:0000256" key="5">
    <source>
        <dbReference type="ARBA" id="ARBA00022691"/>
    </source>
</evidence>
<proteinExistence type="inferred from homology"/>
<evidence type="ECO:0000313" key="12">
    <source>
        <dbReference type="EMBL" id="ESU36429.1"/>
    </source>
</evidence>
<reference evidence="12" key="2">
    <citation type="journal article" date="2013" name="Genome Biol. Evol.">
        <title>Genome sequencing of Giardia lamblia genotypes A2 and B isolates (DH and GS) and comparative analysis with the genomes of genotypes A1 and E (WB and Pig).</title>
        <authorList>
            <person name="Adam R.D."/>
            <person name="Dahlstrom E.W."/>
            <person name="Martens C.A."/>
            <person name="Bruno D.P."/>
            <person name="Barbian K.D."/>
            <person name="Ricklefs S.M."/>
            <person name="Hernandez M.M."/>
            <person name="Narla N.P."/>
            <person name="Patel R.B."/>
            <person name="Porcella S.F."/>
            <person name="Nash T.E."/>
        </authorList>
    </citation>
    <scope>NUCLEOTIDE SEQUENCE [LARGE SCALE GENOMIC DNA]</scope>
    <source>
        <strain evidence="12">DH</strain>
    </source>
</reference>
<keyword evidence="7 10" id="KW-0496">Mitochondrion</keyword>
<keyword evidence="8 10" id="KW-0539">Nucleus</keyword>
<keyword evidence="6 10" id="KW-0819">tRNA processing</keyword>
<dbReference type="InterPro" id="IPR025792">
    <property type="entry name" value="tRNA_Gua_MeTrfase_euk"/>
</dbReference>
<evidence type="ECO:0000256" key="1">
    <source>
        <dbReference type="ARBA" id="ARBA00009775"/>
    </source>
</evidence>
<dbReference type="VEuPathDB" id="GiardiaDB:DHA2_151935"/>
<dbReference type="GO" id="GO:0070901">
    <property type="term" value="P:mitochondrial tRNA methylation"/>
    <property type="evidence" value="ECO:0007669"/>
    <property type="project" value="UniProtKB-ARBA"/>
</dbReference>
<dbReference type="GO" id="GO:0002939">
    <property type="term" value="P:tRNA N1-guanine methylation"/>
    <property type="evidence" value="ECO:0007669"/>
    <property type="project" value="TreeGrafter"/>
</dbReference>
<dbReference type="SUPFAM" id="SSF53335">
    <property type="entry name" value="S-adenosyl-L-methionine-dependent methyltransferases"/>
    <property type="match status" value="1"/>
</dbReference>
<comment type="similarity">
    <text evidence="10">Belongs to the TRM5 / TYW2 family.</text>
</comment>
<sequence length="468" mass="53112">MCVRIRVAQREFDLLLNIGRHMSHQRPEIFDNFAGAQVMTVDGEPQRDLNQARRIALEMKEPLCRIPEDLRSLLSVTISVYCIETPSAFVSTIIKNMPPEASIALVTGCRFLAVRDGPRGKTVTVLSTAFLSGLDESVTQQLFIHADTLLLTPETRSRISLLQDIIEDPPTSFETVGHIAHYNLREAHLPYRYFIGAITCEKEPAITTVITKIDTVQSQYRTYNFELIGGVPRYDVKLVQDGITYSFNYTKVYWNSRLSHEHLSLAQHINQTICPNDLVLDGTCGIGPHALLLAKRFNFTNLICNDLNPDAYKSLKMNVRINKVENAITCFNEDVSSLLRRLLPETNLKAVIFSLPELSINLLQAMKGVPDIYCFLECFTRAPPHLAYYDLLLRCSESLLDTKVCTGIQQALSDIEKVAENKELIDLLIACYETFEVKEIRTVSTNKFMYRVTLKINEQKETVKVLKK</sequence>
<organism evidence="12">
    <name type="scientific">Giardia intestinalis</name>
    <name type="common">Giardia lamblia</name>
    <dbReference type="NCBI Taxonomy" id="5741"/>
    <lineage>
        <taxon>Eukaryota</taxon>
        <taxon>Metamonada</taxon>
        <taxon>Diplomonadida</taxon>
        <taxon>Hexamitidae</taxon>
        <taxon>Giardiinae</taxon>
        <taxon>Giardia</taxon>
    </lineage>
</organism>
<dbReference type="VEuPathDB" id="GiardiaDB:GL50803_004164"/>
<dbReference type="GO" id="GO:0005759">
    <property type="term" value="C:mitochondrial matrix"/>
    <property type="evidence" value="ECO:0007669"/>
    <property type="project" value="UniProtKB-SubCell"/>
</dbReference>
<protein>
    <recommendedName>
        <fullName evidence="10">tRNA (guanine(37)-N1)-methyltransferase</fullName>
        <ecNumber evidence="10">2.1.1.228</ecNumber>
    </recommendedName>
    <alternativeName>
        <fullName evidence="10">M1G-methyltransferase</fullName>
    </alternativeName>
    <alternativeName>
        <fullName evidence="10">tRNA [GM37] methyltransferase</fullName>
    </alternativeName>
    <alternativeName>
        <fullName evidence="10">tRNA methyltransferase 5 homolog</fullName>
    </alternativeName>
</protein>
<dbReference type="VEuPathDB" id="GiardiaDB:GL50581_93"/>
<dbReference type="PANTHER" id="PTHR23245:SF36">
    <property type="entry name" value="TRNA (GUANINE(37)-N1)-METHYLTRANSFERASE"/>
    <property type="match status" value="1"/>
</dbReference>
<comment type="subcellular location">
    <subcellularLocation>
        <location evidence="10">Mitochondrion matrix</location>
    </subcellularLocation>
    <subcellularLocation>
        <location evidence="10">Nucleus</location>
    </subcellularLocation>
    <subcellularLocation>
        <location evidence="10">Cytoplasm</location>
    </subcellularLocation>
    <text evidence="10">Predominantly in the mitochondria and in the nucleus.</text>
</comment>
<dbReference type="Pfam" id="PF02475">
    <property type="entry name" value="TRM5-TYW2_MTfase"/>
    <property type="match status" value="1"/>
</dbReference>
<dbReference type="InterPro" id="IPR056744">
    <property type="entry name" value="TRM5/TYW2-like_N"/>
</dbReference>
<comment type="subunit">
    <text evidence="10">Monomer.</text>
</comment>
<reference evidence="12" key="1">
    <citation type="submission" date="2012-02" db="EMBL/GenBank/DDBJ databases">
        <authorList>
            <person name="Feng W."/>
            <person name="Liu Z."/>
            <person name="Li S."/>
            <person name="Tang W."/>
            <person name="Yang J."/>
        </authorList>
    </citation>
    <scope>NUCLEOTIDE SEQUENCE</scope>
    <source>
        <strain evidence="12">DH</strain>
    </source>
</reference>
<dbReference type="EC" id="2.1.1.228" evidence="10"/>
<dbReference type="HAMAP" id="MF_03152">
    <property type="entry name" value="TRM5"/>
    <property type="match status" value="1"/>
</dbReference>
<gene>
    <name evidence="12" type="ORF">DHA2_151935</name>
</gene>
<keyword evidence="3 10" id="KW-0489">Methyltransferase</keyword>
<comment type="similarity">
    <text evidence="1">Belongs to the class I-like SAM-binding methyltransferase superfamily. TRM5/TYW2 family.</text>
</comment>
<dbReference type="GO" id="GO:0005634">
    <property type="term" value="C:nucleus"/>
    <property type="evidence" value="ECO:0007669"/>
    <property type="project" value="UniProtKB-SubCell"/>
</dbReference>
<evidence type="ECO:0000256" key="8">
    <source>
        <dbReference type="ARBA" id="ARBA00023242"/>
    </source>
</evidence>
<keyword evidence="4 10" id="KW-0808">Transferase</keyword>
<evidence type="ECO:0000259" key="11">
    <source>
        <dbReference type="PROSITE" id="PS51684"/>
    </source>
</evidence>
<comment type="catalytic activity">
    <reaction evidence="9 10">
        <text>guanosine(37) in tRNA + S-adenosyl-L-methionine = N(1)-methylguanosine(37) in tRNA + S-adenosyl-L-homocysteine + H(+)</text>
        <dbReference type="Rhea" id="RHEA:36899"/>
        <dbReference type="Rhea" id="RHEA-COMP:10145"/>
        <dbReference type="Rhea" id="RHEA-COMP:10147"/>
        <dbReference type="ChEBI" id="CHEBI:15378"/>
        <dbReference type="ChEBI" id="CHEBI:57856"/>
        <dbReference type="ChEBI" id="CHEBI:59789"/>
        <dbReference type="ChEBI" id="CHEBI:73542"/>
        <dbReference type="ChEBI" id="CHEBI:74269"/>
        <dbReference type="EC" id="2.1.1.228"/>
    </reaction>
</comment>
<comment type="caution">
    <text evidence="12">The sequence shown here is derived from an EMBL/GenBank/DDBJ whole genome shotgun (WGS) entry which is preliminary data.</text>
</comment>
<dbReference type="AlphaFoldDB" id="V6TCJ7"/>
<feature type="domain" description="SAM-dependent methyltransferase TRM5/TYW2-type" evidence="11">
    <location>
        <begin position="173"/>
        <end position="458"/>
    </location>
</feature>
<dbReference type="InterPro" id="IPR056743">
    <property type="entry name" value="TRM5-TYW2-like_MTfase"/>
</dbReference>
<evidence type="ECO:0000256" key="2">
    <source>
        <dbReference type="ARBA" id="ARBA00022490"/>
    </source>
</evidence>
<feature type="binding site" evidence="10">
    <location>
        <position position="262"/>
    </location>
    <ligand>
        <name>S-adenosyl-L-methionine</name>
        <dbReference type="ChEBI" id="CHEBI:59789"/>
    </ligand>
</feature>
<feature type="binding site" evidence="10">
    <location>
        <begin position="306"/>
        <end position="307"/>
    </location>
    <ligand>
        <name>S-adenosyl-L-methionine</name>
        <dbReference type="ChEBI" id="CHEBI:59789"/>
    </ligand>
</feature>
<comment type="caution">
    <text evidence="10">Lacks conserved residue(s) required for the propagation of feature annotation.</text>
</comment>
<evidence type="ECO:0000256" key="3">
    <source>
        <dbReference type="ARBA" id="ARBA00022603"/>
    </source>
</evidence>
<feature type="binding site" evidence="10">
    <location>
        <begin position="334"/>
        <end position="335"/>
    </location>
    <ligand>
        <name>S-adenosyl-L-methionine</name>
        <dbReference type="ChEBI" id="CHEBI:59789"/>
    </ligand>
</feature>
<comment type="function">
    <text evidence="10">Specifically methylates the N1 position of guanosine-37 in various cytoplasmic and mitochondrial tRNAs. Methylation is not dependent on the nature of the nucleoside 5' of the target nucleoside. This is the first step in the biosynthesis of wybutosine (yW), a modified base adjacent to the anticodon of tRNAs and required for accurate decoding.</text>
</comment>
<dbReference type="Pfam" id="PF25133">
    <property type="entry name" value="TYW2_N_2"/>
    <property type="match status" value="1"/>
</dbReference>
<evidence type="ECO:0000256" key="10">
    <source>
        <dbReference type="HAMAP-Rule" id="MF_03152"/>
    </source>
</evidence>